<gene>
    <name evidence="1" type="ORF">COU20_00105</name>
</gene>
<dbReference type="Proteomes" id="UP000231379">
    <property type="component" value="Unassembled WGS sequence"/>
</dbReference>
<evidence type="ECO:0000313" key="1">
    <source>
        <dbReference type="EMBL" id="PIR82851.1"/>
    </source>
</evidence>
<dbReference type="SUPFAM" id="SSF160527">
    <property type="entry name" value="V-type ATPase subunit E-like"/>
    <property type="match status" value="1"/>
</dbReference>
<evidence type="ECO:0008006" key="3">
    <source>
        <dbReference type="Google" id="ProtNLM"/>
    </source>
</evidence>
<sequence length="187" mass="20443">MALADILTTIKDDAMREAARVKDDARKEAEAILTRAREEIEVLTRVGKSDAERARAKTRGRIVARAGHEAAFSIQSFRISLVEDTFEKAADALYATDAKAYRSFIEARAKELPEKNGVLTVPSARREETLAALKALGIDTAQVREGVIGGGFILETKTAVYDHSMSAAVRDAKERFVGDVARDLFSS</sequence>
<comment type="caution">
    <text evidence="1">The sequence shown here is derived from an EMBL/GenBank/DDBJ whole genome shotgun (WGS) entry which is preliminary data.</text>
</comment>
<organism evidence="1 2">
    <name type="scientific">Candidatus Kaiserbacteria bacterium CG10_big_fil_rev_8_21_14_0_10_59_10</name>
    <dbReference type="NCBI Taxonomy" id="1974612"/>
    <lineage>
        <taxon>Bacteria</taxon>
        <taxon>Candidatus Kaiseribacteriota</taxon>
    </lineage>
</organism>
<name>A0A2H0U8X0_9BACT</name>
<reference evidence="2" key="1">
    <citation type="submission" date="2017-09" db="EMBL/GenBank/DDBJ databases">
        <title>Depth-based differentiation of microbial function through sediment-hosted aquifers and enrichment of novel symbionts in the deep terrestrial subsurface.</title>
        <authorList>
            <person name="Probst A.J."/>
            <person name="Ladd B."/>
            <person name="Jarett J.K."/>
            <person name="Geller-Mcgrath D.E."/>
            <person name="Sieber C.M.K."/>
            <person name="Emerson J.B."/>
            <person name="Anantharaman K."/>
            <person name="Thomas B.C."/>
            <person name="Malmstrom R."/>
            <person name="Stieglmeier M."/>
            <person name="Klingl A."/>
            <person name="Woyke T."/>
            <person name="Ryan C.M."/>
            <person name="Banfield J.F."/>
        </authorList>
    </citation>
    <scope>NUCLEOTIDE SEQUENCE [LARGE SCALE GENOMIC DNA]</scope>
</reference>
<dbReference type="EMBL" id="PFBM01000003">
    <property type="protein sequence ID" value="PIR82851.1"/>
    <property type="molecule type" value="Genomic_DNA"/>
</dbReference>
<accession>A0A2H0U8X0</accession>
<evidence type="ECO:0000313" key="2">
    <source>
        <dbReference type="Proteomes" id="UP000231379"/>
    </source>
</evidence>
<dbReference type="AlphaFoldDB" id="A0A2H0U8X0"/>
<proteinExistence type="predicted"/>
<protein>
    <recommendedName>
        <fullName evidence="3">V-type proton ATPase subunit E</fullName>
    </recommendedName>
</protein>